<evidence type="ECO:0000259" key="25">
    <source>
        <dbReference type="PROSITE" id="PS50287"/>
    </source>
</evidence>
<evidence type="ECO:0000256" key="18">
    <source>
        <dbReference type="ARBA" id="ARBA00066608"/>
    </source>
</evidence>
<evidence type="ECO:0000313" key="26">
    <source>
        <dbReference type="Ensembl" id="ENSXETP00000093035"/>
    </source>
</evidence>
<dbReference type="SUPFAM" id="SSF57424">
    <property type="entry name" value="LDL receptor-like module"/>
    <property type="match status" value="2"/>
</dbReference>
<dbReference type="CDD" id="cd00190">
    <property type="entry name" value="Tryp_SPc"/>
    <property type="match status" value="1"/>
</dbReference>
<dbReference type="SMART" id="SM00192">
    <property type="entry name" value="LDLa"/>
    <property type="match status" value="2"/>
</dbReference>
<dbReference type="SUPFAM" id="SSF50494">
    <property type="entry name" value="Trypsin-like serine proteases"/>
    <property type="match status" value="1"/>
</dbReference>
<comment type="subcellular location">
    <subcellularLocation>
        <location evidence="1">Cell membrane</location>
        <topology evidence="1">Single-pass type II membrane protein</topology>
    </subcellularLocation>
    <subcellularLocation>
        <location evidence="2">Secreted</location>
    </subcellularLocation>
</comment>
<feature type="domain" description="SRCR" evidence="25">
    <location>
        <begin position="169"/>
        <end position="268"/>
    </location>
</feature>
<evidence type="ECO:0000256" key="15">
    <source>
        <dbReference type="ARBA" id="ARBA00023180"/>
    </source>
</evidence>
<dbReference type="GO" id="GO:0004252">
    <property type="term" value="F:serine-type endopeptidase activity"/>
    <property type="evidence" value="ECO:0007669"/>
    <property type="project" value="InterPro"/>
</dbReference>
<dbReference type="PROSITE" id="PS01209">
    <property type="entry name" value="LDLRA_1"/>
    <property type="match status" value="2"/>
</dbReference>
<dbReference type="Gene3D" id="2.40.10.10">
    <property type="entry name" value="Trypsin-like serine proteases"/>
    <property type="match status" value="1"/>
</dbReference>
<dbReference type="Pfam" id="PF00089">
    <property type="entry name" value="Trypsin"/>
    <property type="match status" value="1"/>
</dbReference>
<dbReference type="CDD" id="cd00112">
    <property type="entry name" value="LDLa"/>
    <property type="match status" value="1"/>
</dbReference>
<comment type="catalytic activity">
    <reaction evidence="16">
        <text>The enzyme cleaves angiotensin-converting enzyme 2 (EC 3.4.17.23) and cleaves influenzea A and B virus and coronavirus spike glycoproteins at arginine residues.</text>
        <dbReference type="EC" id="3.4.21.122"/>
    </reaction>
</comment>
<dbReference type="InterPro" id="IPR001190">
    <property type="entry name" value="SRCR"/>
</dbReference>
<reference evidence="26" key="1">
    <citation type="journal article" date="2010" name="Science">
        <title>The genome of the Western clawed frog Xenopus tropicalis.</title>
        <authorList>
            <person name="Hellsten U."/>
            <person name="Harland R.M."/>
            <person name="Gilchrist M.J."/>
            <person name="Hendrix D."/>
            <person name="Jurka J."/>
            <person name="Kapitonov V."/>
            <person name="Ovcharenko I."/>
            <person name="Putnam N.H."/>
            <person name="Shu S."/>
            <person name="Taher L."/>
            <person name="Blitz I.L."/>
            <person name="Blumberg B."/>
            <person name="Dichmann D.S."/>
            <person name="Dubchak I."/>
            <person name="Amaya E."/>
            <person name="Detter J.C."/>
            <person name="Fletcher R."/>
            <person name="Gerhard D.S."/>
            <person name="Goodstein D."/>
            <person name="Graves T."/>
            <person name="Grigoriev I.V."/>
            <person name="Grimwood J."/>
            <person name="Kawashima T."/>
            <person name="Lindquist E."/>
            <person name="Lucas S.M."/>
            <person name="Mead P.E."/>
            <person name="Mitros T."/>
            <person name="Ogino H."/>
            <person name="Ohta Y."/>
            <person name="Poliakov A.V."/>
            <person name="Pollet N."/>
            <person name="Robert J."/>
            <person name="Salamov A."/>
            <person name="Sater A.K."/>
            <person name="Schmutz J."/>
            <person name="Terry A."/>
            <person name="Vize P.D."/>
            <person name="Warren W.C."/>
            <person name="Wells D."/>
            <person name="Wills A."/>
            <person name="Wilson R.K."/>
            <person name="Zimmerman L.B."/>
            <person name="Zorn A.M."/>
            <person name="Grainger R."/>
            <person name="Grammer T."/>
            <person name="Khokha M.K."/>
            <person name="Richardson P.M."/>
            <person name="Rokhsar D.S."/>
        </authorList>
    </citation>
    <scope>NUCLEOTIDE SEQUENCE [LARGE SCALE GENOMIC DNA]</scope>
    <source>
        <strain evidence="26">Nigerian</strain>
    </source>
</reference>
<feature type="region of interest" description="Disordered" evidence="22">
    <location>
        <begin position="1"/>
        <end position="25"/>
    </location>
</feature>
<dbReference type="GO" id="GO:0005576">
    <property type="term" value="C:extracellular region"/>
    <property type="evidence" value="ECO:0007669"/>
    <property type="project" value="UniProtKB-SubCell"/>
</dbReference>
<evidence type="ECO:0000256" key="20">
    <source>
        <dbReference type="PROSITE-ProRule" id="PRU00124"/>
    </source>
</evidence>
<gene>
    <name evidence="26" type="primary">tmprss2.15</name>
</gene>
<dbReference type="EC" id="3.4.21.122" evidence="18"/>
<keyword evidence="8" id="KW-0068">Autocatalytic cleavage</keyword>
<dbReference type="PANTHER" id="PTHR24252">
    <property type="entry name" value="ACROSIN-RELATED"/>
    <property type="match status" value="1"/>
</dbReference>
<dbReference type="SMART" id="SM00020">
    <property type="entry name" value="Tryp_SPc"/>
    <property type="match status" value="1"/>
</dbReference>
<keyword evidence="13" id="KW-0865">Zymogen</keyword>
<dbReference type="PANTHER" id="PTHR24252:SF25">
    <property type="entry name" value="TRANSMEMBRANE PROTEASE SERINE 2"/>
    <property type="match status" value="1"/>
</dbReference>
<accession>A0A6I8SLN2</accession>
<dbReference type="FunFam" id="2.40.10.10:FF:000003">
    <property type="entry name" value="Transmembrane serine protease 3"/>
    <property type="match status" value="1"/>
</dbReference>
<evidence type="ECO:0000256" key="2">
    <source>
        <dbReference type="ARBA" id="ARBA00004613"/>
    </source>
</evidence>
<dbReference type="InterPro" id="IPR023415">
    <property type="entry name" value="LDLR_class-A_CS"/>
</dbReference>
<evidence type="ECO:0000256" key="13">
    <source>
        <dbReference type="ARBA" id="ARBA00023145"/>
    </source>
</evidence>
<keyword evidence="9" id="KW-0720">Serine protease</keyword>
<evidence type="ECO:0000256" key="23">
    <source>
        <dbReference type="SAM" id="Phobius"/>
    </source>
</evidence>
<dbReference type="FunFam" id="4.10.400.10:FF:000310">
    <property type="entry name" value="Uncharacterized protein"/>
    <property type="match status" value="1"/>
</dbReference>
<protein>
    <recommendedName>
        <fullName evidence="19">Transmembrane protease serine 2</fullName>
        <ecNumber evidence="18">3.4.21.122</ecNumber>
    </recommendedName>
</protein>
<dbReference type="InterPro" id="IPR002172">
    <property type="entry name" value="LDrepeatLR_classA_rpt"/>
</dbReference>
<dbReference type="Ensembl" id="ENSXETT00000065306">
    <property type="protein sequence ID" value="ENSXETP00000062289"/>
    <property type="gene ID" value="ENSXETG00000031788"/>
</dbReference>
<dbReference type="PROSITE" id="PS00134">
    <property type="entry name" value="TRYPSIN_HIS"/>
    <property type="match status" value="1"/>
</dbReference>
<name>A0A6I8SLN2_XENTR</name>
<evidence type="ECO:0000256" key="3">
    <source>
        <dbReference type="ARBA" id="ARBA00022475"/>
    </source>
</evidence>
<accession>A0A6I8PQW3</accession>
<keyword evidence="4" id="KW-0964">Secreted</keyword>
<organism evidence="26">
    <name type="scientific">Xenopus tropicalis</name>
    <name type="common">Western clawed frog</name>
    <name type="synonym">Silurana tropicalis</name>
    <dbReference type="NCBI Taxonomy" id="8364"/>
    <lineage>
        <taxon>Eukaryota</taxon>
        <taxon>Metazoa</taxon>
        <taxon>Chordata</taxon>
        <taxon>Craniata</taxon>
        <taxon>Vertebrata</taxon>
        <taxon>Euteleostomi</taxon>
        <taxon>Amphibia</taxon>
        <taxon>Batrachia</taxon>
        <taxon>Anura</taxon>
        <taxon>Pipoidea</taxon>
        <taxon>Pipidae</taxon>
        <taxon>Xenopodinae</taxon>
        <taxon>Xenopus</taxon>
        <taxon>Silurana</taxon>
    </lineage>
</organism>
<dbReference type="PROSITE" id="PS50287">
    <property type="entry name" value="SRCR_2"/>
    <property type="match status" value="1"/>
</dbReference>
<evidence type="ECO:0000256" key="6">
    <source>
        <dbReference type="ARBA" id="ARBA00022692"/>
    </source>
</evidence>
<dbReference type="GO" id="GO:0006508">
    <property type="term" value="P:proteolysis"/>
    <property type="evidence" value="ECO:0007669"/>
    <property type="project" value="UniProtKB-KW"/>
</dbReference>
<dbReference type="PROSITE" id="PS50068">
    <property type="entry name" value="LDLRA_2"/>
    <property type="match status" value="2"/>
</dbReference>
<keyword evidence="14 20" id="KW-1015">Disulfide bond</keyword>
<dbReference type="GeneTree" id="ENSGT00940000155207"/>
<evidence type="ECO:0000256" key="4">
    <source>
        <dbReference type="ARBA" id="ARBA00022525"/>
    </source>
</evidence>
<evidence type="ECO:0000256" key="7">
    <source>
        <dbReference type="ARBA" id="ARBA00022801"/>
    </source>
</evidence>
<evidence type="ECO:0000256" key="1">
    <source>
        <dbReference type="ARBA" id="ARBA00004401"/>
    </source>
</evidence>
<feature type="disulfide bond" evidence="20">
    <location>
        <begin position="144"/>
        <end position="159"/>
    </location>
</feature>
<keyword evidence="10" id="KW-0735">Signal-anchor</keyword>
<evidence type="ECO:0000256" key="8">
    <source>
        <dbReference type="ARBA" id="ARBA00022813"/>
    </source>
</evidence>
<dbReference type="SUPFAM" id="SSF56487">
    <property type="entry name" value="SRCR-like"/>
    <property type="match status" value="1"/>
</dbReference>
<evidence type="ECO:0000256" key="19">
    <source>
        <dbReference type="ARBA" id="ARBA00071696"/>
    </source>
</evidence>
<evidence type="ECO:0000256" key="21">
    <source>
        <dbReference type="PROSITE-ProRule" id="PRU00196"/>
    </source>
</evidence>
<feature type="compositionally biased region" description="Basic and acidic residues" evidence="22">
    <location>
        <begin position="10"/>
        <end position="25"/>
    </location>
</feature>
<evidence type="ECO:0000256" key="22">
    <source>
        <dbReference type="SAM" id="MobiDB-lite"/>
    </source>
</evidence>
<keyword evidence="5" id="KW-0645">Protease</keyword>
<dbReference type="AlphaFoldDB" id="A0A6I8SLN2"/>
<evidence type="ECO:0000256" key="17">
    <source>
        <dbReference type="ARBA" id="ARBA00064428"/>
    </source>
</evidence>
<evidence type="ECO:0000259" key="24">
    <source>
        <dbReference type="PROSITE" id="PS50240"/>
    </source>
</evidence>
<dbReference type="Gene3D" id="4.10.400.10">
    <property type="entry name" value="Low-density Lipoprotein Receptor"/>
    <property type="match status" value="2"/>
</dbReference>
<dbReference type="InterPro" id="IPR009003">
    <property type="entry name" value="Peptidase_S1_PA"/>
</dbReference>
<dbReference type="PRINTS" id="PR00261">
    <property type="entry name" value="LDLRECEPTOR"/>
</dbReference>
<keyword evidence="7" id="KW-0378">Hydrolase</keyword>
<dbReference type="PROSITE" id="PS50240">
    <property type="entry name" value="TRYPSIN_DOM"/>
    <property type="match status" value="1"/>
</dbReference>
<keyword evidence="3" id="KW-1003">Cell membrane</keyword>
<evidence type="ECO:0000256" key="16">
    <source>
        <dbReference type="ARBA" id="ARBA00052436"/>
    </source>
</evidence>
<dbReference type="GO" id="GO:0005886">
    <property type="term" value="C:plasma membrane"/>
    <property type="evidence" value="ECO:0007669"/>
    <property type="project" value="UniProtKB-SubCell"/>
</dbReference>
<feature type="domain" description="Peptidase S1" evidence="24">
    <location>
        <begin position="265"/>
        <end position="500"/>
    </location>
</feature>
<dbReference type="Gene3D" id="3.10.250.10">
    <property type="entry name" value="SRCR-like domain"/>
    <property type="match status" value="1"/>
</dbReference>
<dbReference type="FunFam" id="3.10.250.10:FF:000027">
    <property type="entry name" value="Transmembrane serine protease 2"/>
    <property type="match status" value="1"/>
</dbReference>
<dbReference type="InterPro" id="IPR001254">
    <property type="entry name" value="Trypsin_dom"/>
</dbReference>
<dbReference type="Pfam" id="PF15494">
    <property type="entry name" value="SRCR_2"/>
    <property type="match status" value="1"/>
</dbReference>
<keyword evidence="15" id="KW-0325">Glycoprotein</keyword>
<keyword evidence="12 23" id="KW-0472">Membrane</keyword>
<keyword evidence="11 23" id="KW-1133">Transmembrane helix</keyword>
<dbReference type="Bgee" id="ENSXETG00000031788">
    <property type="expression patterns" value="Expressed in neurula embryo"/>
</dbReference>
<evidence type="ECO:0000256" key="9">
    <source>
        <dbReference type="ARBA" id="ARBA00022825"/>
    </source>
</evidence>
<evidence type="ECO:0000256" key="10">
    <source>
        <dbReference type="ARBA" id="ARBA00022968"/>
    </source>
</evidence>
<dbReference type="InterPro" id="IPR043504">
    <property type="entry name" value="Peptidase_S1_PA_chymotrypsin"/>
</dbReference>
<feature type="disulfide bond" evidence="20">
    <location>
        <begin position="106"/>
        <end position="121"/>
    </location>
</feature>
<dbReference type="InterPro" id="IPR036772">
    <property type="entry name" value="SRCR-like_dom_sf"/>
</dbReference>
<dbReference type="InterPro" id="IPR036055">
    <property type="entry name" value="LDL_receptor-like_sf"/>
</dbReference>
<keyword evidence="6 23" id="KW-0812">Transmembrane</keyword>
<sequence length="504" mass="54037">MDSTKNMEPNVHESSKTSLVKSEHSHAKKLYTMDSIPQEPRKEGETWCTARGKKIVCIVSIAFGLIGAAIIIAVLCSNYASMPVTRSDCEKECGTNGTCVLSAQWCDGVSDCPNGEDETSCVQTRACQMLCGSSGVCVLYSQWCDGIPQCPNGTDEQTCVRLYGPNFQLQAYSPAKATWLPVCYDEWSDNSGKIACQDIGYSMSSYYQSSQLLASSSNGYFVLQSSNVTGKMYTNLNYSATCASGNMVSLRCISCGLSTKVDSRIVGGTPASVGDWPWQVELLKLVGTSIYLCGGSIITPHWIVTAAHCVYGSTSTPSAFKVFAGSLTIQSYYSAGYTVERALVHPSYSSYTQIYDVALLKLTAALVFTTNLRPVCLPNVGMPWAEGQPCWISGWGTTAEGGSISKNLMAASVPIISSTTCNQAAVYGGAISSTMMCAGYLSGGTDTCQVSSGMVCSGLSFRNTKIIKIHSWGYGCARAYKPGVYGNVTVFIEWIYSQMQTYGG</sequence>
<dbReference type="InterPro" id="IPR018114">
    <property type="entry name" value="TRYPSIN_HIS"/>
</dbReference>
<feature type="transmembrane region" description="Helical" evidence="23">
    <location>
        <begin position="55"/>
        <end position="75"/>
    </location>
</feature>
<comment type="caution">
    <text evidence="21">Lacks conserved residue(s) required for the propagation of feature annotation.</text>
</comment>
<reference evidence="26" key="2">
    <citation type="submission" date="2020-05" db="UniProtKB">
        <authorList>
            <consortium name="Ensembl"/>
        </authorList>
    </citation>
    <scope>IDENTIFICATION</scope>
</reference>
<dbReference type="Ensembl" id="ENSXETT00000103545">
    <property type="protein sequence ID" value="ENSXETP00000093035"/>
    <property type="gene ID" value="ENSXETG00000031788"/>
</dbReference>
<evidence type="ECO:0000256" key="11">
    <source>
        <dbReference type="ARBA" id="ARBA00022989"/>
    </source>
</evidence>
<comment type="subunit">
    <text evidence="17">The catalytically active form interacts with ACE2.</text>
</comment>
<evidence type="ECO:0000256" key="5">
    <source>
        <dbReference type="ARBA" id="ARBA00022670"/>
    </source>
</evidence>
<evidence type="ECO:0000256" key="12">
    <source>
        <dbReference type="ARBA" id="ARBA00023136"/>
    </source>
</evidence>
<proteinExistence type="predicted"/>
<evidence type="ECO:0000256" key="14">
    <source>
        <dbReference type="ARBA" id="ARBA00023157"/>
    </source>
</evidence>